<dbReference type="InterPro" id="IPR052035">
    <property type="entry name" value="ZnF_BED_domain_contain"/>
</dbReference>
<dbReference type="SUPFAM" id="SSF140996">
    <property type="entry name" value="Hermes dimerisation domain"/>
    <property type="match status" value="1"/>
</dbReference>
<dbReference type="InterPro" id="IPR008906">
    <property type="entry name" value="HATC_C_dom"/>
</dbReference>
<dbReference type="Pfam" id="PF05699">
    <property type="entry name" value="Dimer_Tnp_hAT"/>
    <property type="match status" value="1"/>
</dbReference>
<feature type="domain" description="HAT C-terminal dimerisation" evidence="6">
    <location>
        <begin position="483"/>
        <end position="561"/>
    </location>
</feature>
<name>A0A914BJP1_PATMI</name>
<evidence type="ECO:0000256" key="5">
    <source>
        <dbReference type="ARBA" id="ARBA00023242"/>
    </source>
</evidence>
<dbReference type="Proteomes" id="UP000887568">
    <property type="component" value="Unplaced"/>
</dbReference>
<dbReference type="PANTHER" id="PTHR46481">
    <property type="entry name" value="ZINC FINGER BED DOMAIN-CONTAINING PROTEIN 4"/>
    <property type="match status" value="1"/>
</dbReference>
<accession>A0A914BJP1</accession>
<dbReference type="EnsemblMetazoa" id="XM_038219739.1">
    <property type="protein sequence ID" value="XP_038075667.1"/>
    <property type="gene ID" value="LOC119743338"/>
</dbReference>
<reference evidence="7" key="1">
    <citation type="submission" date="2022-11" db="UniProtKB">
        <authorList>
            <consortium name="EnsemblMetazoa"/>
        </authorList>
    </citation>
    <scope>IDENTIFICATION</scope>
</reference>
<keyword evidence="4" id="KW-0862">Zinc</keyword>
<evidence type="ECO:0000256" key="3">
    <source>
        <dbReference type="ARBA" id="ARBA00022771"/>
    </source>
</evidence>
<keyword evidence="5" id="KW-0539">Nucleus</keyword>
<dbReference type="AlphaFoldDB" id="A0A914BJP1"/>
<evidence type="ECO:0000256" key="4">
    <source>
        <dbReference type="ARBA" id="ARBA00022833"/>
    </source>
</evidence>
<dbReference type="OMA" id="DEYWQLM"/>
<evidence type="ECO:0000313" key="8">
    <source>
        <dbReference type="Proteomes" id="UP000887568"/>
    </source>
</evidence>
<proteinExistence type="predicted"/>
<keyword evidence="3" id="KW-0863">Zinc-finger</keyword>
<evidence type="ECO:0000256" key="1">
    <source>
        <dbReference type="ARBA" id="ARBA00004123"/>
    </source>
</evidence>
<dbReference type="PANTHER" id="PTHR46481:SF10">
    <property type="entry name" value="ZINC FINGER BED DOMAIN-CONTAINING PROTEIN 39"/>
    <property type="match status" value="1"/>
</dbReference>
<sequence>MRESDETASGSQTMMTSFLRKENCNPARATKISELIAAAIAQASLPISLVEEDGFRKLLAYLEPGYKVPCRKTMTAQLHLMYEQKKDSLNKELQDAYSVALTTDCWTSMSQEGYMTVTCHFIRDWKHHAFVLDTAPVASFHHSDEEDQEEETQGPQRHTAQALSNQLEEVVNQWGLSGKISAVVHDNASNTKDIGTLSNMEVTDVGCAAHTLQLSVNKGLDCNSRIKTVVGGAKRLVGHFKHSNVATKALESKQRQMDTPKHRLISSCKTRWNSVFEMLQRLLENRWPVCSVLSDRQYTKLSDAQTLDLKSEQWNLMGELVTCLKPLQVWVILYSTQVATTVLSAEKNVSASIVHPIIRGLVRNHMEPLEADSAPINELKKVVARDLERRFCSEGEEALTGPPMLASVLDPRYKHLSFVDEDYRDLPFCAVKEEMAVIISATQGQEEPPAKKTKEASGMDFLLGTSGGSEKSNVDVAAVAQSEFDMYMRSPPLDNATDPMNWWRDNSKLFPTLSRLAQKFLAIPATSVPSERVFSAAGNIVNSKRSLLLPENVNMLVFLNKMKDQL</sequence>
<dbReference type="GO" id="GO:0005634">
    <property type="term" value="C:nucleus"/>
    <property type="evidence" value="ECO:0007669"/>
    <property type="project" value="UniProtKB-SubCell"/>
</dbReference>
<evidence type="ECO:0000256" key="2">
    <source>
        <dbReference type="ARBA" id="ARBA00022723"/>
    </source>
</evidence>
<comment type="subcellular location">
    <subcellularLocation>
        <location evidence="1">Nucleus</location>
    </subcellularLocation>
</comment>
<dbReference type="GO" id="GO:0046983">
    <property type="term" value="F:protein dimerization activity"/>
    <property type="evidence" value="ECO:0007669"/>
    <property type="project" value="InterPro"/>
</dbReference>
<dbReference type="SUPFAM" id="SSF53098">
    <property type="entry name" value="Ribonuclease H-like"/>
    <property type="match status" value="1"/>
</dbReference>
<dbReference type="GeneID" id="119743338"/>
<dbReference type="GO" id="GO:0008270">
    <property type="term" value="F:zinc ion binding"/>
    <property type="evidence" value="ECO:0007669"/>
    <property type="project" value="UniProtKB-KW"/>
</dbReference>
<dbReference type="InterPro" id="IPR012337">
    <property type="entry name" value="RNaseH-like_sf"/>
</dbReference>
<dbReference type="OrthoDB" id="1607513at2759"/>
<protein>
    <recommendedName>
        <fullName evidence="6">HAT C-terminal dimerisation domain-containing protein</fullName>
    </recommendedName>
</protein>
<keyword evidence="8" id="KW-1185">Reference proteome</keyword>
<evidence type="ECO:0000313" key="7">
    <source>
        <dbReference type="EnsemblMetazoa" id="XP_038075667.1"/>
    </source>
</evidence>
<dbReference type="RefSeq" id="XP_038075667.1">
    <property type="nucleotide sequence ID" value="XM_038219739.1"/>
</dbReference>
<evidence type="ECO:0000259" key="6">
    <source>
        <dbReference type="Pfam" id="PF05699"/>
    </source>
</evidence>
<organism evidence="7 8">
    <name type="scientific">Patiria miniata</name>
    <name type="common">Bat star</name>
    <name type="synonym">Asterina miniata</name>
    <dbReference type="NCBI Taxonomy" id="46514"/>
    <lineage>
        <taxon>Eukaryota</taxon>
        <taxon>Metazoa</taxon>
        <taxon>Echinodermata</taxon>
        <taxon>Eleutherozoa</taxon>
        <taxon>Asterozoa</taxon>
        <taxon>Asteroidea</taxon>
        <taxon>Valvatacea</taxon>
        <taxon>Valvatida</taxon>
        <taxon>Asterinidae</taxon>
        <taxon>Patiria</taxon>
    </lineage>
</organism>
<keyword evidence="2" id="KW-0479">Metal-binding</keyword>